<feature type="non-terminal residue" evidence="3">
    <location>
        <position position="466"/>
    </location>
</feature>
<feature type="region of interest" description="Disordered" evidence="1">
    <location>
        <begin position="71"/>
        <end position="92"/>
    </location>
</feature>
<dbReference type="SUPFAM" id="SSF49562">
    <property type="entry name" value="C2 domain (Calcium/lipid-binding domain, CaLB)"/>
    <property type="match status" value="1"/>
</dbReference>
<evidence type="ECO:0000313" key="4">
    <source>
        <dbReference type="Proteomes" id="UP001362999"/>
    </source>
</evidence>
<feature type="compositionally biased region" description="Low complexity" evidence="1">
    <location>
        <begin position="408"/>
        <end position="424"/>
    </location>
</feature>
<keyword evidence="4" id="KW-1185">Reference proteome</keyword>
<dbReference type="InterPro" id="IPR037791">
    <property type="entry name" value="C2_fungal_Inn1"/>
</dbReference>
<dbReference type="InterPro" id="IPR000008">
    <property type="entry name" value="C2_dom"/>
</dbReference>
<feature type="region of interest" description="Disordered" evidence="1">
    <location>
        <begin position="178"/>
        <end position="210"/>
    </location>
</feature>
<protein>
    <submittedName>
        <fullName evidence="3">Ingression protein fic1</fullName>
    </submittedName>
</protein>
<sequence>MSSPSPGREIGTLIVVILKANHLPNKRNIGKQDPYCLVSLNGEKQRTKVIKRGGQHPEWDEEIRFRIYEEEPITATGPDGAPPPPPPKDGKRRIKGGAIMKLSCFADDPREPSLIGQTDVDLTEVLTLGETDEWFTLMNKDKFAGKVYLELTFWSNEAPPEKKVTPTVPPEYGGTGSFISSNGPPHADFQTGQANGAYAHPRRGSDTGQSTLRASNSLAQLDLYRPAYEQQEPQNRGRVASFSTLANDFGELNVGESSRRQSLGPPIPSGFVHNRRPSSGSYQRATYPLPHGAYDPLSDAASVYTYDRPLTPPGHAHDPSAFVNSAPYAPQPPYQPPPTASSGFMPINNSNPSTFAPLPSHPSEPSGFVSHTPAPPSNYVPSHIPPSNSYPPISETPAPGYPAPLPPSSSSGFPPQPGFPSSQAHYSQFQPPPQHYPPPHQQQMQTPEPPTQQGYPLPPSPSNPGP</sequence>
<name>A0AAW0EB99_9AGAR</name>
<dbReference type="SMART" id="SM00239">
    <property type="entry name" value="C2"/>
    <property type="match status" value="1"/>
</dbReference>
<feature type="compositionally biased region" description="Pro residues" evidence="1">
    <location>
        <begin position="329"/>
        <end position="339"/>
    </location>
</feature>
<dbReference type="CDD" id="cd08681">
    <property type="entry name" value="C2_fungal_Inn1p-like"/>
    <property type="match status" value="1"/>
</dbReference>
<reference evidence="3 4" key="1">
    <citation type="journal article" date="2024" name="J Genomics">
        <title>Draft genome sequencing and assembly of Favolaschia claudopus CIRM-BRFM 2984 isolated from oak limbs.</title>
        <authorList>
            <person name="Navarro D."/>
            <person name="Drula E."/>
            <person name="Chaduli D."/>
            <person name="Cazenave R."/>
            <person name="Ahrendt S."/>
            <person name="Wang J."/>
            <person name="Lipzen A."/>
            <person name="Daum C."/>
            <person name="Barry K."/>
            <person name="Grigoriev I.V."/>
            <person name="Favel A."/>
            <person name="Rosso M.N."/>
            <person name="Martin F."/>
        </authorList>
    </citation>
    <scope>NUCLEOTIDE SEQUENCE [LARGE SCALE GENOMIC DNA]</scope>
    <source>
        <strain evidence="3 4">CIRM-BRFM 2984</strain>
    </source>
</reference>
<organism evidence="3 4">
    <name type="scientific">Favolaschia claudopus</name>
    <dbReference type="NCBI Taxonomy" id="2862362"/>
    <lineage>
        <taxon>Eukaryota</taxon>
        <taxon>Fungi</taxon>
        <taxon>Dikarya</taxon>
        <taxon>Basidiomycota</taxon>
        <taxon>Agaricomycotina</taxon>
        <taxon>Agaricomycetes</taxon>
        <taxon>Agaricomycetidae</taxon>
        <taxon>Agaricales</taxon>
        <taxon>Marasmiineae</taxon>
        <taxon>Mycenaceae</taxon>
        <taxon>Favolaschia</taxon>
    </lineage>
</organism>
<dbReference type="PRINTS" id="PR01217">
    <property type="entry name" value="PRICHEXTENSN"/>
</dbReference>
<proteinExistence type="predicted"/>
<dbReference type="Pfam" id="PF00168">
    <property type="entry name" value="C2"/>
    <property type="match status" value="1"/>
</dbReference>
<comment type="caution">
    <text evidence="3">The sequence shown here is derived from an EMBL/GenBank/DDBJ whole genome shotgun (WGS) entry which is preliminary data.</text>
</comment>
<feature type="region of interest" description="Disordered" evidence="1">
    <location>
        <begin position="254"/>
        <end position="287"/>
    </location>
</feature>
<dbReference type="Proteomes" id="UP001362999">
    <property type="component" value="Unassembled WGS sequence"/>
</dbReference>
<feature type="compositionally biased region" description="Pro residues" evidence="1">
    <location>
        <begin position="430"/>
        <end position="440"/>
    </location>
</feature>
<evidence type="ECO:0000259" key="2">
    <source>
        <dbReference type="PROSITE" id="PS50004"/>
    </source>
</evidence>
<dbReference type="AlphaFoldDB" id="A0AAW0EB99"/>
<feature type="domain" description="C2" evidence="2">
    <location>
        <begin position="1"/>
        <end position="135"/>
    </location>
</feature>
<evidence type="ECO:0000313" key="3">
    <source>
        <dbReference type="EMBL" id="KAK7061563.1"/>
    </source>
</evidence>
<dbReference type="Gene3D" id="2.60.40.150">
    <property type="entry name" value="C2 domain"/>
    <property type="match status" value="1"/>
</dbReference>
<feature type="region of interest" description="Disordered" evidence="1">
    <location>
        <begin position="308"/>
        <end position="466"/>
    </location>
</feature>
<feature type="compositionally biased region" description="Pro residues" evidence="1">
    <location>
        <begin position="456"/>
        <end position="466"/>
    </location>
</feature>
<evidence type="ECO:0000256" key="1">
    <source>
        <dbReference type="SAM" id="MobiDB-lite"/>
    </source>
</evidence>
<gene>
    <name evidence="3" type="ORF">R3P38DRAFT_2596136</name>
</gene>
<accession>A0AAW0EB99</accession>
<dbReference type="InterPro" id="IPR052981">
    <property type="entry name" value="Ingression_C2_domain"/>
</dbReference>
<dbReference type="PANTHER" id="PTHR47052:SF3">
    <property type="entry name" value="INGRESSION PROTEIN 1"/>
    <property type="match status" value="1"/>
</dbReference>
<dbReference type="InterPro" id="IPR035892">
    <property type="entry name" value="C2_domain_sf"/>
</dbReference>
<dbReference type="EMBL" id="JAWWNJ010000002">
    <property type="protein sequence ID" value="KAK7061563.1"/>
    <property type="molecule type" value="Genomic_DNA"/>
</dbReference>
<dbReference type="PROSITE" id="PS50004">
    <property type="entry name" value="C2"/>
    <property type="match status" value="1"/>
</dbReference>
<dbReference type="PANTHER" id="PTHR47052">
    <property type="entry name" value="CONSERVED SERINE PROLINE-RICH PROTEIN (AFU_ORTHOLOGUE AFUA_2G01790)"/>
    <property type="match status" value="1"/>
</dbReference>